<name>A0A0L0GCT7_9EUKA</name>
<feature type="compositionally biased region" description="Acidic residues" evidence="1">
    <location>
        <begin position="446"/>
        <end position="462"/>
    </location>
</feature>
<accession>A0A0L0GCT7</accession>
<dbReference type="eggNOG" id="KOG2963">
    <property type="taxonomic scope" value="Eukaryota"/>
</dbReference>
<feature type="compositionally biased region" description="Basic and acidic residues" evidence="1">
    <location>
        <begin position="410"/>
        <end position="420"/>
    </location>
</feature>
<feature type="compositionally biased region" description="Basic and acidic residues" evidence="1">
    <location>
        <begin position="463"/>
        <end position="472"/>
    </location>
</feature>
<dbReference type="SMART" id="SM00879">
    <property type="entry name" value="Brix"/>
    <property type="match status" value="1"/>
</dbReference>
<protein>
    <recommendedName>
        <fullName evidence="2">Brix domain-containing protein</fullName>
    </recommendedName>
</protein>
<gene>
    <name evidence="3" type="ORF">SARC_01025</name>
</gene>
<dbReference type="Proteomes" id="UP000054560">
    <property type="component" value="Unassembled WGS sequence"/>
</dbReference>
<dbReference type="EMBL" id="KQ241633">
    <property type="protein sequence ID" value="KNC86832.1"/>
    <property type="molecule type" value="Genomic_DNA"/>
</dbReference>
<feature type="compositionally biased region" description="Acidic residues" evidence="1">
    <location>
        <begin position="361"/>
        <end position="370"/>
    </location>
</feature>
<evidence type="ECO:0000256" key="1">
    <source>
        <dbReference type="SAM" id="MobiDB-lite"/>
    </source>
</evidence>
<dbReference type="GO" id="GO:0019843">
    <property type="term" value="F:rRNA binding"/>
    <property type="evidence" value="ECO:0007669"/>
    <property type="project" value="InterPro"/>
</dbReference>
<dbReference type="RefSeq" id="XP_014160734.1">
    <property type="nucleotide sequence ID" value="XM_014305259.1"/>
</dbReference>
<feature type="compositionally biased region" description="Basic and acidic residues" evidence="1">
    <location>
        <begin position="432"/>
        <end position="445"/>
    </location>
</feature>
<feature type="compositionally biased region" description="Basic residues" evidence="1">
    <location>
        <begin position="500"/>
        <end position="527"/>
    </location>
</feature>
<dbReference type="AlphaFoldDB" id="A0A0L0GCT7"/>
<feature type="domain" description="Brix" evidence="2">
    <location>
        <begin position="22"/>
        <end position="286"/>
    </location>
</feature>
<dbReference type="PROSITE" id="PS50833">
    <property type="entry name" value="BRIX"/>
    <property type="match status" value="1"/>
</dbReference>
<evidence type="ECO:0000313" key="4">
    <source>
        <dbReference type="Proteomes" id="UP000054560"/>
    </source>
</evidence>
<feature type="region of interest" description="Disordered" evidence="1">
    <location>
        <begin position="313"/>
        <end position="527"/>
    </location>
</feature>
<dbReference type="PANTHER" id="PTHR12661">
    <property type="entry name" value="PETER PAN-RELATED"/>
    <property type="match status" value="1"/>
</dbReference>
<dbReference type="GO" id="GO:0006364">
    <property type="term" value="P:rRNA processing"/>
    <property type="evidence" value="ECO:0007669"/>
    <property type="project" value="InterPro"/>
</dbReference>
<dbReference type="GO" id="GO:0000027">
    <property type="term" value="P:ribosomal large subunit assembly"/>
    <property type="evidence" value="ECO:0007669"/>
    <property type="project" value="TreeGrafter"/>
</dbReference>
<evidence type="ECO:0000313" key="3">
    <source>
        <dbReference type="EMBL" id="KNC86832.1"/>
    </source>
</evidence>
<dbReference type="GeneID" id="25901529"/>
<dbReference type="OrthoDB" id="10261452at2759"/>
<dbReference type="GO" id="GO:0030687">
    <property type="term" value="C:preribosome, large subunit precursor"/>
    <property type="evidence" value="ECO:0007669"/>
    <property type="project" value="TreeGrafter"/>
</dbReference>
<dbReference type="PANTHER" id="PTHR12661:SF5">
    <property type="entry name" value="SUPPRESSOR OF SWI4 1 HOMOLOG"/>
    <property type="match status" value="1"/>
</dbReference>
<organism evidence="3 4">
    <name type="scientific">Sphaeroforma arctica JP610</name>
    <dbReference type="NCBI Taxonomy" id="667725"/>
    <lineage>
        <taxon>Eukaryota</taxon>
        <taxon>Ichthyosporea</taxon>
        <taxon>Ichthyophonida</taxon>
        <taxon>Sphaeroforma</taxon>
    </lineage>
</organism>
<proteinExistence type="predicted"/>
<keyword evidence="4" id="KW-1185">Reference proteome</keyword>
<feature type="compositionally biased region" description="Basic and acidic residues" evidence="1">
    <location>
        <begin position="321"/>
        <end position="336"/>
    </location>
</feature>
<reference evidence="3 4" key="1">
    <citation type="submission" date="2011-02" db="EMBL/GenBank/DDBJ databases">
        <title>The Genome Sequence of Sphaeroforma arctica JP610.</title>
        <authorList>
            <consortium name="The Broad Institute Genome Sequencing Platform"/>
            <person name="Russ C."/>
            <person name="Cuomo C."/>
            <person name="Young S.K."/>
            <person name="Zeng Q."/>
            <person name="Gargeya S."/>
            <person name="Alvarado L."/>
            <person name="Berlin A."/>
            <person name="Chapman S.B."/>
            <person name="Chen Z."/>
            <person name="Freedman E."/>
            <person name="Gellesch M."/>
            <person name="Goldberg J."/>
            <person name="Griggs A."/>
            <person name="Gujja S."/>
            <person name="Heilman E."/>
            <person name="Heiman D."/>
            <person name="Howarth C."/>
            <person name="Mehta T."/>
            <person name="Neiman D."/>
            <person name="Pearson M."/>
            <person name="Roberts A."/>
            <person name="Saif S."/>
            <person name="Shea T."/>
            <person name="Shenoy N."/>
            <person name="Sisk P."/>
            <person name="Stolte C."/>
            <person name="Sykes S."/>
            <person name="White J."/>
            <person name="Yandava C."/>
            <person name="Burger G."/>
            <person name="Gray M.W."/>
            <person name="Holland P.W.H."/>
            <person name="King N."/>
            <person name="Lang F.B.F."/>
            <person name="Roger A.J."/>
            <person name="Ruiz-Trillo I."/>
            <person name="Haas B."/>
            <person name="Nusbaum C."/>
            <person name="Birren B."/>
        </authorList>
    </citation>
    <scope>NUCLEOTIDE SEQUENCE [LARGE SCALE GENOMIC DNA]</scope>
    <source>
        <strain evidence="3 4">JP610</strain>
    </source>
</reference>
<evidence type="ECO:0000259" key="2">
    <source>
        <dbReference type="PROSITE" id="PS50833"/>
    </source>
</evidence>
<dbReference type="InterPro" id="IPR045112">
    <property type="entry name" value="PPAN-like"/>
</dbReference>
<dbReference type="InterPro" id="IPR007109">
    <property type="entry name" value="Brix"/>
</dbReference>
<dbReference type="Pfam" id="PF04427">
    <property type="entry name" value="Brix"/>
    <property type="match status" value="1"/>
</dbReference>
<dbReference type="STRING" id="667725.A0A0L0GCT7"/>
<sequence length="527" mass="58331">MAKAGQRKKKRTHVVSAEKNVPRSFVIHTGTVSQPVEQLERDVRSVMEPYTATSLKVSKKNVIKDFVSIAGPMGVTHFMVFGQTDSGVNMRLARLPRGPTATFRVSEYALHTDVQAQQKRPKSISTENRHAALLILNNFSKEKFHHKLLSTLFQNMFPALDIQRLNLNDVQRCVLVNYVEETNTYEYRHYRVSVQATGVSRSVKKIIQSRIPNLGRLSDISEFVTSQVGYGAASDSEFEDEEANVTLPQNMSGVGNVRNHQSAIKLVELGPRMNLQLIKIQQGFCEGEVVHHEFMSKTPEEAAAMKAKVKKQKELKIKRKKEQEANVKRKADEKAARKQKKKAAVEAGEEEAEGSDYLQSDSDDSEVDETESAKPTEESAMYDDEKDDADYYREAVGEEPAADLFRRRKSEAELEAEKSAKTAGTRGGRGGKGGDRGTKRPHGADNNDEDDDSNQDGGEDDEDKKSTKRVDYGKSTTYVQNKRGGGPGQPSRGGSSRGRGGARGRGAGRGRGRGGSRGGFVRHAKKL</sequence>